<organism evidence="1 2">
    <name type="scientific">Trifolium subterraneum</name>
    <name type="common">Subterranean clover</name>
    <dbReference type="NCBI Taxonomy" id="3900"/>
    <lineage>
        <taxon>Eukaryota</taxon>
        <taxon>Viridiplantae</taxon>
        <taxon>Streptophyta</taxon>
        <taxon>Embryophyta</taxon>
        <taxon>Tracheophyta</taxon>
        <taxon>Spermatophyta</taxon>
        <taxon>Magnoliopsida</taxon>
        <taxon>eudicotyledons</taxon>
        <taxon>Gunneridae</taxon>
        <taxon>Pentapetalae</taxon>
        <taxon>rosids</taxon>
        <taxon>fabids</taxon>
        <taxon>Fabales</taxon>
        <taxon>Fabaceae</taxon>
        <taxon>Papilionoideae</taxon>
        <taxon>50 kb inversion clade</taxon>
        <taxon>NPAAA clade</taxon>
        <taxon>Hologalegina</taxon>
        <taxon>IRL clade</taxon>
        <taxon>Trifolieae</taxon>
        <taxon>Trifolium</taxon>
    </lineage>
</organism>
<evidence type="ECO:0000313" key="2">
    <source>
        <dbReference type="Proteomes" id="UP000242715"/>
    </source>
</evidence>
<reference evidence="2" key="1">
    <citation type="journal article" date="2017" name="Front. Plant Sci.">
        <title>Climate Clever Clovers: New Paradigm to Reduce the Environmental Footprint of Ruminants by Breeding Low Methanogenic Forages Utilizing Haplotype Variation.</title>
        <authorList>
            <person name="Kaur P."/>
            <person name="Appels R."/>
            <person name="Bayer P.E."/>
            <person name="Keeble-Gagnere G."/>
            <person name="Wang J."/>
            <person name="Hirakawa H."/>
            <person name="Shirasawa K."/>
            <person name="Vercoe P."/>
            <person name="Stefanova K."/>
            <person name="Durmic Z."/>
            <person name="Nichols P."/>
            <person name="Revell C."/>
            <person name="Isobe S.N."/>
            <person name="Edwards D."/>
            <person name="Erskine W."/>
        </authorList>
    </citation>
    <scope>NUCLEOTIDE SEQUENCE [LARGE SCALE GENOMIC DNA]</scope>
    <source>
        <strain evidence="2">cv. Daliak</strain>
    </source>
</reference>
<name>A0A2Z6LVH8_TRISU</name>
<accession>A0A2Z6LVH8</accession>
<gene>
    <name evidence="1" type="ORF">TSUD_386130</name>
</gene>
<keyword evidence="2" id="KW-1185">Reference proteome</keyword>
<dbReference type="EMBL" id="DF973272">
    <property type="protein sequence ID" value="GAU23624.1"/>
    <property type="molecule type" value="Genomic_DNA"/>
</dbReference>
<proteinExistence type="predicted"/>
<protein>
    <submittedName>
        <fullName evidence="1">Uncharacterized protein</fullName>
    </submittedName>
</protein>
<evidence type="ECO:0000313" key="1">
    <source>
        <dbReference type="EMBL" id="GAU23624.1"/>
    </source>
</evidence>
<sequence>MPLQRVIAEKQCGGSQCKAIGQMCTLKRYGGHSRKSWQRNCAWFACFASAIRVHWFFLYTLSDLYLLLEQTIGPHISSSYFVSLSSAYSSG</sequence>
<dbReference type="AlphaFoldDB" id="A0A2Z6LVH8"/>
<dbReference type="Proteomes" id="UP000242715">
    <property type="component" value="Unassembled WGS sequence"/>
</dbReference>